<evidence type="ECO:0000256" key="1">
    <source>
        <dbReference type="SAM" id="SignalP"/>
    </source>
</evidence>
<dbReference type="OrthoDB" id="6402335at2"/>
<gene>
    <name evidence="2" type="ORF">DYU05_19035</name>
</gene>
<dbReference type="Pfam" id="PF16286">
    <property type="entry name" value="DUF4932"/>
    <property type="match status" value="1"/>
</dbReference>
<proteinExistence type="predicted"/>
<feature type="chain" id="PRO_5017565799" evidence="1">
    <location>
        <begin position="17"/>
        <end position="396"/>
    </location>
</feature>
<dbReference type="RefSeq" id="WP_117384746.1">
    <property type="nucleotide sequence ID" value="NZ_QWDE01000005.1"/>
</dbReference>
<accession>A0A3E2NK52</accession>
<dbReference type="InterPro" id="IPR032560">
    <property type="entry name" value="DUF4932"/>
</dbReference>
<protein>
    <submittedName>
        <fullName evidence="2">DUF4932 domain-containing protein</fullName>
    </submittedName>
</protein>
<dbReference type="Proteomes" id="UP000260823">
    <property type="component" value="Unassembled WGS sequence"/>
</dbReference>
<organism evidence="2 3">
    <name type="scientific">Mucilaginibacter terrenus</name>
    <dbReference type="NCBI Taxonomy" id="2482727"/>
    <lineage>
        <taxon>Bacteria</taxon>
        <taxon>Pseudomonadati</taxon>
        <taxon>Bacteroidota</taxon>
        <taxon>Sphingobacteriia</taxon>
        <taxon>Sphingobacteriales</taxon>
        <taxon>Sphingobacteriaceae</taxon>
        <taxon>Mucilaginibacter</taxon>
    </lineage>
</organism>
<name>A0A3E2NK52_9SPHI</name>
<keyword evidence="1" id="KW-0732">Signal</keyword>
<sequence length="396" mass="45686">MKGLLMLMLLVKCCWAQTNNHLRSKVTVAYNVNLETYFFAEKLAVERINDFVFDHKDWNYAHQPIVYYGYLQFKNHANDSTVLRIAQLIKQVKDTYQDNSPIMDYLVNQKEFPATGPLYNSPLVDGDGNHPEMTQVLAELTDSLRKFYYQANVALFLEQNKAFYQGTIAEVTKDVDVASFPALEKWYGKKFPAYKIFVVPSMPITAGADNYRGTSPRIVSPQGFIPSIVMSSNRMLPMQNSLRAYKKFGFDNPEVTHLLTKHEIGHTFVNPEVEKLADQIKKDSALFTVALQKSLAPHYINNWYICVVEHLVRLGEIRTAVAMGNSKEAKRLRKVHIGEYKCVLLPLLETQAKKYEANRQHYHNFKQYLPKMLAYLHSLTPVIIDQQVKKYDELKE</sequence>
<evidence type="ECO:0000313" key="2">
    <source>
        <dbReference type="EMBL" id="RFZ81379.1"/>
    </source>
</evidence>
<evidence type="ECO:0000313" key="3">
    <source>
        <dbReference type="Proteomes" id="UP000260823"/>
    </source>
</evidence>
<keyword evidence="3" id="KW-1185">Reference proteome</keyword>
<comment type="caution">
    <text evidence="2">The sequence shown here is derived from an EMBL/GenBank/DDBJ whole genome shotgun (WGS) entry which is preliminary data.</text>
</comment>
<feature type="signal peptide" evidence="1">
    <location>
        <begin position="1"/>
        <end position="16"/>
    </location>
</feature>
<reference evidence="2 3" key="1">
    <citation type="submission" date="2018-08" db="EMBL/GenBank/DDBJ databases">
        <title>Mucilaginibacter terrae sp. nov., isolated from manganese diggings.</title>
        <authorList>
            <person name="Huang Y."/>
            <person name="Zhou Z."/>
        </authorList>
    </citation>
    <scope>NUCLEOTIDE SEQUENCE [LARGE SCALE GENOMIC DNA]</scope>
    <source>
        <strain evidence="2 3">ZH6</strain>
    </source>
</reference>
<dbReference type="AlphaFoldDB" id="A0A3E2NK52"/>
<dbReference type="EMBL" id="QWDE01000005">
    <property type="protein sequence ID" value="RFZ81379.1"/>
    <property type="molecule type" value="Genomic_DNA"/>
</dbReference>